<evidence type="ECO:0000259" key="4">
    <source>
        <dbReference type="Pfam" id="PF07859"/>
    </source>
</evidence>
<keyword evidence="3" id="KW-0812">Transmembrane</keyword>
<evidence type="ECO:0000313" key="5">
    <source>
        <dbReference type="EMBL" id="CAF3903176.1"/>
    </source>
</evidence>
<proteinExistence type="inferred from homology"/>
<dbReference type="EMBL" id="CAJOBF010001027">
    <property type="protein sequence ID" value="CAF3903176.1"/>
    <property type="molecule type" value="Genomic_DNA"/>
</dbReference>
<dbReference type="AlphaFoldDB" id="A0A819HVC2"/>
<comment type="similarity">
    <text evidence="1">Belongs to the 'GDXG' lipolytic enzyme family.</text>
</comment>
<dbReference type="InterPro" id="IPR002168">
    <property type="entry name" value="Lipase_GDXG_HIS_AS"/>
</dbReference>
<dbReference type="Pfam" id="PF07859">
    <property type="entry name" value="Abhydrolase_3"/>
    <property type="match status" value="3"/>
</dbReference>
<dbReference type="PANTHER" id="PTHR48081:SF8">
    <property type="entry name" value="ALPHA_BETA HYDROLASE FOLD-3 DOMAIN-CONTAINING PROTEIN-RELATED"/>
    <property type="match status" value="1"/>
</dbReference>
<dbReference type="PROSITE" id="PS01173">
    <property type="entry name" value="LIPASE_GDXG_HIS"/>
    <property type="match status" value="2"/>
</dbReference>
<keyword evidence="3" id="KW-1133">Transmembrane helix</keyword>
<feature type="domain" description="Alpha/beta hydrolase fold-3" evidence="4">
    <location>
        <begin position="124"/>
        <end position="275"/>
    </location>
</feature>
<evidence type="ECO:0000256" key="2">
    <source>
        <dbReference type="ARBA" id="ARBA00022801"/>
    </source>
</evidence>
<reference evidence="5" key="1">
    <citation type="submission" date="2021-02" db="EMBL/GenBank/DDBJ databases">
        <authorList>
            <person name="Nowell W R."/>
        </authorList>
    </citation>
    <scope>NUCLEOTIDE SEQUENCE</scope>
</reference>
<dbReference type="InterPro" id="IPR013094">
    <property type="entry name" value="AB_hydrolase_3"/>
</dbReference>
<evidence type="ECO:0000256" key="1">
    <source>
        <dbReference type="ARBA" id="ARBA00010515"/>
    </source>
</evidence>
<organism evidence="5 6">
    <name type="scientific">Rotaria magnacalcarata</name>
    <dbReference type="NCBI Taxonomy" id="392030"/>
    <lineage>
        <taxon>Eukaryota</taxon>
        <taxon>Metazoa</taxon>
        <taxon>Spiralia</taxon>
        <taxon>Gnathifera</taxon>
        <taxon>Rotifera</taxon>
        <taxon>Eurotatoria</taxon>
        <taxon>Bdelloidea</taxon>
        <taxon>Philodinida</taxon>
        <taxon>Philodinidae</taxon>
        <taxon>Rotaria</taxon>
    </lineage>
</organism>
<feature type="domain" description="Alpha/beta hydrolase fold-3" evidence="4">
    <location>
        <begin position="526"/>
        <end position="671"/>
    </location>
</feature>
<dbReference type="SUPFAM" id="SSF53474">
    <property type="entry name" value="alpha/beta-Hydrolases"/>
    <property type="match status" value="2"/>
</dbReference>
<dbReference type="InterPro" id="IPR050300">
    <property type="entry name" value="GDXG_lipolytic_enzyme"/>
</dbReference>
<accession>A0A819HVC2</accession>
<protein>
    <recommendedName>
        <fullName evidence="4">Alpha/beta hydrolase fold-3 domain-containing protein</fullName>
    </recommendedName>
</protein>
<dbReference type="Gene3D" id="3.40.50.1820">
    <property type="entry name" value="alpha/beta hydrolase"/>
    <property type="match status" value="2"/>
</dbReference>
<evidence type="ECO:0000256" key="3">
    <source>
        <dbReference type="SAM" id="Phobius"/>
    </source>
</evidence>
<dbReference type="InterPro" id="IPR029058">
    <property type="entry name" value="AB_hydrolase_fold"/>
</dbReference>
<feature type="transmembrane region" description="Helical" evidence="3">
    <location>
        <begin position="12"/>
        <end position="32"/>
    </location>
</feature>
<keyword evidence="2" id="KW-0378">Hydrolase</keyword>
<dbReference type="Proteomes" id="UP000663842">
    <property type="component" value="Unassembled WGS sequence"/>
</dbReference>
<keyword evidence="3" id="KW-0472">Membrane</keyword>
<comment type="caution">
    <text evidence="5">The sequence shown here is derived from an EMBL/GenBank/DDBJ whole genome shotgun (WGS) entry which is preliminary data.</text>
</comment>
<dbReference type="GO" id="GO:0016787">
    <property type="term" value="F:hydrolase activity"/>
    <property type="evidence" value="ECO:0007669"/>
    <property type="project" value="UniProtKB-KW"/>
</dbReference>
<gene>
    <name evidence="5" type="ORF">UXM345_LOCUS10653</name>
</gene>
<dbReference type="PANTHER" id="PTHR48081">
    <property type="entry name" value="AB HYDROLASE SUPERFAMILY PROTEIN C4A8.06C"/>
    <property type="match status" value="1"/>
</dbReference>
<sequence length="818" mass="93096">MPRLNKLNTGSVRIFLSIVTVILTAIIVQYYVAVRIPGPMVHPIKYRIISGTFAFILDISRFFESITGFPYYKLLNIIVDSFDPIKIRPFDHGQVLYNDQFIDNVLVRIYTPQNVSSISLSPVIIFFHGGGFFFGSIYSHDTMNYHMSMYTGAIVIAVNYQLTPHVHYPTPLEDGIKVARYVINNYQEFNIDPTNVFLSGDSAGGGMAVVVERHLRREHKPVIRGVLLLYPLLQLVNFRLSSYRTYLPYRLLSLLREDILVQVTNFYMNTTFSDDELFNNRHLSQDDYENFFSKLNIHNLDQEMTDDMNKRGLLSKTSHPDTWKLFDENVSPLLADDEILRNTPATFIVACTYDILLSDAQLYFNRLQQLNVKNIMYREYAIFHGVMTFVDFPVAFNEAFDIINDSAQFVVNITTLVNAQRLAIFGAIVASIIGYLYQAPNIEGISQTNKVRMLGATMKIMHMIGSAAELLGLSTQTLIVRKGSELVKYVKDKDEDTGLQIENTLIENVRVRIVRPLNSNDNLPAIIYFHGGAFYMGSPDTHNGITSALARLANVVVISVDYRLAPEHPFPAGLDDCYAVSKYVLQHGDSKKLRIDRSRVALAGDSAGGNFAAINAMRFANKPVGEYLPRLQILIYPLLQLFDVMLPSYLTPHYIFFPYTVDYTLSAYLNQKIDPSIYANNHTTVNQKKHYRKYVDWSLIPSKYRTIYKHPITDDNDGYSSLIENAKAVLTPEISPLLVDDEQLTKLPRTYMLSVGHDSLRDEIFIYAGRLKRLGVPIVHNHYENTFHASLTFLHGAFSLDIAHQMMGDLVKYVKANL</sequence>
<evidence type="ECO:0000313" key="6">
    <source>
        <dbReference type="Proteomes" id="UP000663842"/>
    </source>
</evidence>
<name>A0A819HVC2_9BILA</name>
<feature type="domain" description="Alpha/beta hydrolase fold-3" evidence="4">
    <location>
        <begin position="717"/>
        <end position="789"/>
    </location>
</feature>